<keyword evidence="2" id="KW-0413">Isomerase</keyword>
<dbReference type="GO" id="GO:0016853">
    <property type="term" value="F:isomerase activity"/>
    <property type="evidence" value="ECO:0007669"/>
    <property type="project" value="UniProtKB-KW"/>
</dbReference>
<comment type="caution">
    <text evidence="2">The sequence shown here is derived from an EMBL/GenBank/DDBJ whole genome shotgun (WGS) entry which is preliminary data.</text>
</comment>
<name>A0ABS9CL58_9FIRM</name>
<dbReference type="SUPFAM" id="SSF51658">
    <property type="entry name" value="Xylose isomerase-like"/>
    <property type="match status" value="1"/>
</dbReference>
<keyword evidence="3" id="KW-1185">Reference proteome</keyword>
<dbReference type="InterPro" id="IPR050312">
    <property type="entry name" value="IolE/XylAMocC-like"/>
</dbReference>
<dbReference type="Gene3D" id="3.20.20.150">
    <property type="entry name" value="Divalent-metal-dependent TIM barrel enzymes"/>
    <property type="match status" value="1"/>
</dbReference>
<dbReference type="InterPro" id="IPR013022">
    <property type="entry name" value="Xyl_isomerase-like_TIM-brl"/>
</dbReference>
<reference evidence="2 3" key="1">
    <citation type="submission" date="2020-12" db="EMBL/GenBank/DDBJ databases">
        <title>Whole genome sequences of gut porcine anaerobes.</title>
        <authorList>
            <person name="Kubasova T."/>
            <person name="Jahodarova E."/>
            <person name="Rychlik I."/>
        </authorList>
    </citation>
    <scope>NUCLEOTIDE SEQUENCE [LARGE SCALE GENOMIC DNA]</scope>
    <source>
        <strain evidence="2 3">An867</strain>
    </source>
</reference>
<evidence type="ECO:0000313" key="2">
    <source>
        <dbReference type="EMBL" id="MCF2651883.1"/>
    </source>
</evidence>
<dbReference type="EMBL" id="JAFBIT010000001">
    <property type="protein sequence ID" value="MCF2651883.1"/>
    <property type="molecule type" value="Genomic_DNA"/>
</dbReference>
<protein>
    <submittedName>
        <fullName evidence="2">Sugar phosphate isomerase/epimerase</fullName>
    </submittedName>
</protein>
<evidence type="ECO:0000313" key="3">
    <source>
        <dbReference type="Proteomes" id="UP001299220"/>
    </source>
</evidence>
<accession>A0ABS9CL58</accession>
<dbReference type="PANTHER" id="PTHR12110">
    <property type="entry name" value="HYDROXYPYRUVATE ISOMERASE"/>
    <property type="match status" value="1"/>
</dbReference>
<evidence type="ECO:0000259" key="1">
    <source>
        <dbReference type="Pfam" id="PF01261"/>
    </source>
</evidence>
<dbReference type="PANTHER" id="PTHR12110:SF41">
    <property type="entry name" value="INOSOSE DEHYDRATASE"/>
    <property type="match status" value="1"/>
</dbReference>
<organism evidence="2 3">
    <name type="scientific">Anaeromassilibacillus senegalensis</name>
    <dbReference type="NCBI Taxonomy" id="1673717"/>
    <lineage>
        <taxon>Bacteria</taxon>
        <taxon>Bacillati</taxon>
        <taxon>Bacillota</taxon>
        <taxon>Clostridia</taxon>
        <taxon>Eubacteriales</taxon>
        <taxon>Acutalibacteraceae</taxon>
        <taxon>Anaeromassilibacillus</taxon>
    </lineage>
</organism>
<dbReference type="Pfam" id="PF01261">
    <property type="entry name" value="AP_endonuc_2"/>
    <property type="match status" value="1"/>
</dbReference>
<feature type="domain" description="Xylose isomerase-like TIM barrel" evidence="1">
    <location>
        <begin position="25"/>
        <end position="244"/>
    </location>
</feature>
<sequence>MNKMKAAMIGFLPKDKDPYEVLESYAKIGYRAFEGADLLLKGDPAENLKRVQSFGMQPLAVHYDAWNAPDAAEIIKRAHATGVTRAACYAGVAGAYRFGGRETPPTYDDILREAEQFDKTAEALGREGIVLSFHNHDAEFVQTINGVPVIYLMAANTQYLKFEVDCGWVTYAGHDPVTFMKSLGDRMTAVHIKDFVPGEVARGEGNGHPNTMPRFTTPGTGLLNLKGCLETASELGMEWAIVEQDFQYNLTELETLTAAYYNMKETGFVC</sequence>
<dbReference type="RefSeq" id="WP_235322900.1">
    <property type="nucleotide sequence ID" value="NZ_JAFBIT010000001.1"/>
</dbReference>
<gene>
    <name evidence="2" type="ORF">JQM67_04645</name>
</gene>
<proteinExistence type="predicted"/>
<dbReference type="InterPro" id="IPR036237">
    <property type="entry name" value="Xyl_isomerase-like_sf"/>
</dbReference>
<dbReference type="Proteomes" id="UP001299220">
    <property type="component" value="Unassembled WGS sequence"/>
</dbReference>